<dbReference type="STRING" id="27342.A0A0H2RGS4"/>
<dbReference type="EMBL" id="KQ086080">
    <property type="protein sequence ID" value="KLO08723.1"/>
    <property type="molecule type" value="Genomic_DNA"/>
</dbReference>
<dbReference type="InterPro" id="IPR001810">
    <property type="entry name" value="F-box_dom"/>
</dbReference>
<dbReference type="Gene3D" id="1.20.1280.50">
    <property type="match status" value="1"/>
</dbReference>
<accession>A0A0H2RGS4</accession>
<evidence type="ECO:0000259" key="1">
    <source>
        <dbReference type="Pfam" id="PF12937"/>
    </source>
</evidence>
<keyword evidence="3" id="KW-1185">Reference proteome</keyword>
<gene>
    <name evidence="2" type="ORF">SCHPADRAFT_944223</name>
</gene>
<evidence type="ECO:0000313" key="2">
    <source>
        <dbReference type="EMBL" id="KLO08723.1"/>
    </source>
</evidence>
<dbReference type="Proteomes" id="UP000053477">
    <property type="component" value="Unassembled WGS sequence"/>
</dbReference>
<reference evidence="2 3" key="1">
    <citation type="submission" date="2015-04" db="EMBL/GenBank/DDBJ databases">
        <title>Complete genome sequence of Schizopora paradoxa KUC8140, a cosmopolitan wood degrader in East Asia.</title>
        <authorList>
            <consortium name="DOE Joint Genome Institute"/>
            <person name="Min B."/>
            <person name="Park H."/>
            <person name="Jang Y."/>
            <person name="Kim J.-J."/>
            <person name="Kim K.H."/>
            <person name="Pangilinan J."/>
            <person name="Lipzen A."/>
            <person name="Riley R."/>
            <person name="Grigoriev I.V."/>
            <person name="Spatafora J.W."/>
            <person name="Choi I.-G."/>
        </authorList>
    </citation>
    <scope>NUCLEOTIDE SEQUENCE [LARGE SCALE GENOMIC DNA]</scope>
    <source>
        <strain evidence="2 3">KUC8140</strain>
    </source>
</reference>
<sequence length="442" mass="50104">MTTVNVLPNEILCTIFSLAIQESRNLPEIFKTGNDFQDCVALIDISRTCRRWRDAALADSSLWSPIYIILDNPTAQTLHKATYFASICFTRSKDLPLTCAISISNLDDLRSAYPLIQTLISHEARWSRIAVNLTPSPNIGFFESSGNEFVPRLRIAGAGLLKEFRFNLGSWLTYSLHSPLPALSTLRLTCCRYGCFMYALTKWLPLAPNLQELEVTRSFDRFDAYTAGPNERIWKAAARVETEDPHFVLPTLRTLNVWEPLIPYFTCPALERFVMEKVSWYGQHLVDYLEFVERSGTPPSFRTMEVREQDNFSIVAFVRGYLIPSITNLLITSPGESFFAMLSERSQEDGVAGFSVLPALEYLEITNWRDAGLPHFSSLLTSRWDIGVPQRTLKSVKLHRRSTISSMPELLLSPPSKGIDLTQVGEDWREIARCVNEGLLLS</sequence>
<protein>
    <recommendedName>
        <fullName evidence="1">F-box domain-containing protein</fullName>
    </recommendedName>
</protein>
<dbReference type="OrthoDB" id="3226575at2759"/>
<dbReference type="Pfam" id="PF12937">
    <property type="entry name" value="F-box-like"/>
    <property type="match status" value="1"/>
</dbReference>
<feature type="domain" description="F-box" evidence="1">
    <location>
        <begin position="5"/>
        <end position="68"/>
    </location>
</feature>
<evidence type="ECO:0000313" key="3">
    <source>
        <dbReference type="Proteomes" id="UP000053477"/>
    </source>
</evidence>
<dbReference type="InParanoid" id="A0A0H2RGS4"/>
<organism evidence="2 3">
    <name type="scientific">Schizopora paradoxa</name>
    <dbReference type="NCBI Taxonomy" id="27342"/>
    <lineage>
        <taxon>Eukaryota</taxon>
        <taxon>Fungi</taxon>
        <taxon>Dikarya</taxon>
        <taxon>Basidiomycota</taxon>
        <taxon>Agaricomycotina</taxon>
        <taxon>Agaricomycetes</taxon>
        <taxon>Hymenochaetales</taxon>
        <taxon>Schizoporaceae</taxon>
        <taxon>Schizopora</taxon>
    </lineage>
</organism>
<proteinExistence type="predicted"/>
<dbReference type="AlphaFoldDB" id="A0A0H2RGS4"/>
<name>A0A0H2RGS4_9AGAM</name>